<dbReference type="PANTHER" id="PTHR34631:SF3">
    <property type="entry name" value="ISSOD12 TRANSPOSASE TNPA_ISSOD12"/>
    <property type="match status" value="1"/>
</dbReference>
<protein>
    <submittedName>
        <fullName evidence="2">IS5/IS1182 family transposase</fullName>
    </submittedName>
</protein>
<proteinExistence type="predicted"/>
<sequence length="310" mass="34796">MSAPAKLKYRTTNWKAYNAALKTSGSLLIWLDKDMCWHGNASGKRGRSPKYSEAAIQFCLTIKGLFNLALRQAMGMAQSLLKLAGLDWEVPDFSTVSRRQKHLAVTIEARPTTTGLHLLVDSTGIKMLGEGEWKTKKHGADYRRQWRKVHLGIDASTLEIRAIEVTDNATGDAPMLPCLLNQIAQDESIASVSGDGAYDTKLCHEAIARRGAEAIIPTRKNAKPWKDRRPGAEARNFILAATRRLGRKIWKKWTGYHRRSLVETKMRCFKLLGERVMARDFDRQVAELQVRAAILNRFTRLGTPTTVAIP</sequence>
<dbReference type="RefSeq" id="WP_096235559.1">
    <property type="nucleotide sequence ID" value="NZ_CP023422.1"/>
</dbReference>
<dbReference type="PANTHER" id="PTHR34631">
    <property type="match status" value="1"/>
</dbReference>
<dbReference type="EMBL" id="CP023422">
    <property type="protein sequence ID" value="ATD61548.1"/>
    <property type="molecule type" value="Genomic_DNA"/>
</dbReference>
<evidence type="ECO:0000259" key="1">
    <source>
        <dbReference type="Pfam" id="PF13737"/>
    </source>
</evidence>
<reference evidence="2 3" key="1">
    <citation type="submission" date="2017-09" db="EMBL/GenBank/DDBJ databases">
        <title>Complete genome sequence of Janthinobacterium svalbardensis PAMC 27463.</title>
        <authorList>
            <person name="Cho Y.-J."/>
            <person name="Cho A."/>
            <person name="Kim O.-S."/>
            <person name="Lee J.-I."/>
        </authorList>
    </citation>
    <scope>NUCLEOTIDE SEQUENCE [LARGE SCALE GENOMIC DNA]</scope>
    <source>
        <strain evidence="2 3">PAMC 27463</strain>
    </source>
</reference>
<gene>
    <name evidence="2" type="ORF">CNX70_16295</name>
</gene>
<dbReference type="InterPro" id="IPR053172">
    <property type="entry name" value="Tn903_transposase"/>
</dbReference>
<dbReference type="KEGG" id="jsv:CNX70_16295"/>
<dbReference type="InterPro" id="IPR053520">
    <property type="entry name" value="Transposase_Tn903"/>
</dbReference>
<organism evidence="2 3">
    <name type="scientific">Janthinobacterium svalbardensis</name>
    <dbReference type="NCBI Taxonomy" id="368607"/>
    <lineage>
        <taxon>Bacteria</taxon>
        <taxon>Pseudomonadati</taxon>
        <taxon>Pseudomonadota</taxon>
        <taxon>Betaproteobacteria</taxon>
        <taxon>Burkholderiales</taxon>
        <taxon>Oxalobacteraceae</taxon>
        <taxon>Janthinobacterium</taxon>
    </lineage>
</organism>
<evidence type="ECO:0000313" key="3">
    <source>
        <dbReference type="Proteomes" id="UP000218437"/>
    </source>
</evidence>
<evidence type="ECO:0000313" key="2">
    <source>
        <dbReference type="EMBL" id="ATD61548.1"/>
    </source>
</evidence>
<keyword evidence="3" id="KW-1185">Reference proteome</keyword>
<dbReference type="Proteomes" id="UP000218437">
    <property type="component" value="Chromosome"/>
</dbReference>
<dbReference type="Pfam" id="PF13737">
    <property type="entry name" value="DDE_Tnp_1_5"/>
    <property type="match status" value="1"/>
</dbReference>
<dbReference type="InterPro" id="IPR025668">
    <property type="entry name" value="Tnp_DDE_dom"/>
</dbReference>
<name>A0A290WXV9_9BURK</name>
<dbReference type="AlphaFoldDB" id="A0A290WXV9"/>
<feature type="domain" description="Transposase DDE" evidence="1">
    <location>
        <begin position="24"/>
        <end position="130"/>
    </location>
</feature>
<accession>A0A290WXV9</accession>
<dbReference type="NCBIfam" id="NF033579">
    <property type="entry name" value="transpos_IS5_2"/>
    <property type="match status" value="1"/>
</dbReference>